<feature type="transmembrane region" description="Helical" evidence="7">
    <location>
        <begin position="12"/>
        <end position="33"/>
    </location>
</feature>
<dbReference type="InterPro" id="IPR035919">
    <property type="entry name" value="EAL_sf"/>
</dbReference>
<reference evidence="10 11" key="1">
    <citation type="journal article" date="2003" name="Genome Res.">
        <title>Comparative genome analysis of Vibrio vulnificus, a marine pathogen.</title>
        <authorList>
            <person name="Chen C.Y."/>
            <person name="Wu K.M."/>
            <person name="Chang Y.C."/>
            <person name="Chang C.H."/>
            <person name="Tsai H.C."/>
            <person name="Liao T.L."/>
            <person name="Liu Y.M."/>
            <person name="Chen H.J."/>
            <person name="Shen A.B."/>
            <person name="Li J.C."/>
            <person name="Su T.L."/>
            <person name="Shao C.P."/>
            <person name="Lee C.T."/>
            <person name="Hor L.I."/>
            <person name="Tsai S.F."/>
        </authorList>
    </citation>
    <scope>NUCLEOTIDE SEQUENCE [LARGE SCALE GENOMIC DNA]</scope>
    <source>
        <strain evidence="10 11">YJ016</strain>
    </source>
</reference>
<dbReference type="CDD" id="cd01948">
    <property type="entry name" value="EAL"/>
    <property type="match status" value="1"/>
</dbReference>
<dbReference type="SMART" id="SM00267">
    <property type="entry name" value="GGDEF"/>
    <property type="match status" value="1"/>
</dbReference>
<evidence type="ECO:0000313" key="10">
    <source>
        <dbReference type="EMBL" id="BAC94910.1"/>
    </source>
</evidence>
<dbReference type="Pfam" id="PF00990">
    <property type="entry name" value="GGDEF"/>
    <property type="match status" value="1"/>
</dbReference>
<evidence type="ECO:0000256" key="1">
    <source>
        <dbReference type="ARBA" id="ARBA00001946"/>
    </source>
</evidence>
<dbReference type="EMBL" id="BA000037">
    <property type="protein sequence ID" value="BAC94910.1"/>
    <property type="molecule type" value="Genomic_DNA"/>
</dbReference>
<gene>
    <name evidence="10" type="ordered locus">VV2146</name>
</gene>
<evidence type="ECO:0000256" key="6">
    <source>
        <dbReference type="ARBA" id="ARBA00023136"/>
    </source>
</evidence>
<dbReference type="GO" id="GO:0005886">
    <property type="term" value="C:plasma membrane"/>
    <property type="evidence" value="ECO:0007669"/>
    <property type="project" value="UniProtKB-SubCell"/>
</dbReference>
<organism evidence="10 11">
    <name type="scientific">Vibrio vulnificus (strain YJ016)</name>
    <dbReference type="NCBI Taxonomy" id="196600"/>
    <lineage>
        <taxon>Bacteria</taxon>
        <taxon>Pseudomonadati</taxon>
        <taxon>Pseudomonadota</taxon>
        <taxon>Gammaproteobacteria</taxon>
        <taxon>Vibrionales</taxon>
        <taxon>Vibrionaceae</taxon>
        <taxon>Vibrio</taxon>
    </lineage>
</organism>
<keyword evidence="5 7" id="KW-1133">Transmembrane helix</keyword>
<comment type="subcellular location">
    <subcellularLocation>
        <location evidence="2">Cell membrane</location>
        <topology evidence="2">Multi-pass membrane protein</topology>
    </subcellularLocation>
</comment>
<dbReference type="NCBIfam" id="TIGR00254">
    <property type="entry name" value="GGDEF"/>
    <property type="match status" value="1"/>
</dbReference>
<name>Q7MJL5_VIBVY</name>
<keyword evidence="4 7" id="KW-0812">Transmembrane</keyword>
<dbReference type="HOGENOM" id="CLU_000445_70_44_6"/>
<feature type="transmembrane region" description="Helical" evidence="7">
    <location>
        <begin position="347"/>
        <end position="372"/>
    </location>
</feature>
<dbReference type="SUPFAM" id="SSF141868">
    <property type="entry name" value="EAL domain-like"/>
    <property type="match status" value="1"/>
</dbReference>
<accession>Q7MJL5</accession>
<dbReference type="SUPFAM" id="SSF55073">
    <property type="entry name" value="Nucleotide cyclase"/>
    <property type="match status" value="1"/>
</dbReference>
<evidence type="ECO:0000313" key="11">
    <source>
        <dbReference type="Proteomes" id="UP000002675"/>
    </source>
</evidence>
<evidence type="ECO:0000256" key="5">
    <source>
        <dbReference type="ARBA" id="ARBA00022989"/>
    </source>
</evidence>
<dbReference type="InterPro" id="IPR004010">
    <property type="entry name" value="Double_Cache_2"/>
</dbReference>
<dbReference type="InterPro" id="IPR043128">
    <property type="entry name" value="Rev_trsase/Diguanyl_cyclase"/>
</dbReference>
<evidence type="ECO:0000256" key="4">
    <source>
        <dbReference type="ARBA" id="ARBA00022692"/>
    </source>
</evidence>
<dbReference type="SMART" id="SM00052">
    <property type="entry name" value="EAL"/>
    <property type="match status" value="1"/>
</dbReference>
<dbReference type="PANTHER" id="PTHR44757:SF2">
    <property type="entry name" value="BIOFILM ARCHITECTURE MAINTENANCE PROTEIN MBAA"/>
    <property type="match status" value="1"/>
</dbReference>
<dbReference type="eggNOG" id="COG5001">
    <property type="taxonomic scope" value="Bacteria"/>
</dbReference>
<dbReference type="PROSITE" id="PS50887">
    <property type="entry name" value="GGDEF"/>
    <property type="match status" value="1"/>
</dbReference>
<protein>
    <submittedName>
        <fullName evidence="10">Predicted signal transduction protein</fullName>
    </submittedName>
</protein>
<sequence length="831" mass="94641">MHSSSDQNILRLIRIIPLCIITGFMLILVAVIVNGNKSRTTQLIETLRSDFTDNQKANVARQVESVYQQLEYERGQTIHVLKASVKARTLEAYQIIESIYKANQHLSEKEVTQLVMEALRDVRFNDGRGYYFIYKMDGTTVMHPLRPDLEQTSTWELQDTHGGYIARDIVRNIRSSTDGGAFSRWWFQKPGFGTQEFEKIGYAKHFAPYDWFIGTGEYTVDVEAYIQKRMLKWLSEFRFDSNGYIFVLNMEGETIAHIDRSKLSVNQPHLLQLFLDALEKTGDDNAAFVRYESAYVPKAVTSGEKISYVKKLPEWGWVIGGGVYLSEIEKFIDKQGRDLRDRYRSELFKILTLCLLLAFVLASLSLAVSQYIGRRFNQYQKRIRTDFKKLEQSQEQLAYQAKHDSLTKLPNRSLLEVQIVSGIQRCRASGKQLAVMFVDLDNFKKVNDQHGHKVGDELLLRVGEKFSQLLRPGDSVARFGGDEFVFCFAELSSKEEAEMLAESVRRSLTDHFILHGALVSTSCSVGVAMYPQDGDSADQLIANADIVLFRSKAQHKGQVMFYDQSINEQVQYDFLLEDELKYAIERDELEVYYQPQVNPRTGQIEGVEALCRWTNGYLGAVSPMKFIQIAEISGQIFAIGDFVLRKACLDMKWLAQTTGRTMPVSINISPKQLLQKGFVNGVYCVTRELDIDCRLITLEITENVFIEELEEVKPIMEELRQLGFHISLDDFGTGFSSLSYLNALPISEIKIDRSFVSNMLSRSQSESLVKTIVAIGHSNRIIVVAEGVETVDQQIRLHQLGCDRLQGYLFSKPVSLKDLVNVVEASRTASV</sequence>
<dbReference type="Pfam" id="PF00563">
    <property type="entry name" value="EAL"/>
    <property type="match status" value="1"/>
</dbReference>
<dbReference type="SMART" id="SM01049">
    <property type="entry name" value="Cache_2"/>
    <property type="match status" value="1"/>
</dbReference>
<dbReference type="KEGG" id="vvy:VV2146"/>
<proteinExistence type="predicted"/>
<evidence type="ECO:0000256" key="2">
    <source>
        <dbReference type="ARBA" id="ARBA00004651"/>
    </source>
</evidence>
<dbReference type="FunFam" id="3.30.70.270:FF:000001">
    <property type="entry name" value="Diguanylate cyclase domain protein"/>
    <property type="match status" value="1"/>
</dbReference>
<evidence type="ECO:0000259" key="9">
    <source>
        <dbReference type="PROSITE" id="PS50887"/>
    </source>
</evidence>
<evidence type="ECO:0000259" key="8">
    <source>
        <dbReference type="PROSITE" id="PS50883"/>
    </source>
</evidence>
<feature type="domain" description="GGDEF" evidence="9">
    <location>
        <begin position="431"/>
        <end position="564"/>
    </location>
</feature>
<dbReference type="InterPro" id="IPR029787">
    <property type="entry name" value="Nucleotide_cyclase"/>
</dbReference>
<dbReference type="InterPro" id="IPR001633">
    <property type="entry name" value="EAL_dom"/>
</dbReference>
<evidence type="ECO:0000256" key="3">
    <source>
        <dbReference type="ARBA" id="ARBA00022475"/>
    </source>
</evidence>
<dbReference type="Gene3D" id="3.30.70.270">
    <property type="match status" value="1"/>
</dbReference>
<dbReference type="GO" id="GO:0003824">
    <property type="term" value="F:catalytic activity"/>
    <property type="evidence" value="ECO:0007669"/>
    <property type="project" value="UniProtKB-ARBA"/>
</dbReference>
<evidence type="ECO:0000256" key="7">
    <source>
        <dbReference type="SAM" id="Phobius"/>
    </source>
</evidence>
<dbReference type="Pfam" id="PF08269">
    <property type="entry name" value="dCache_2"/>
    <property type="match status" value="1"/>
</dbReference>
<dbReference type="Proteomes" id="UP000002675">
    <property type="component" value="Chromosome I"/>
</dbReference>
<dbReference type="Gene3D" id="3.30.450.20">
    <property type="entry name" value="PAS domain"/>
    <property type="match status" value="2"/>
</dbReference>
<dbReference type="STRING" id="672.VV93_v1c19060"/>
<feature type="domain" description="EAL" evidence="8">
    <location>
        <begin position="573"/>
        <end position="827"/>
    </location>
</feature>
<dbReference type="InterPro" id="IPR033480">
    <property type="entry name" value="sCache_2"/>
</dbReference>
<keyword evidence="6 7" id="KW-0472">Membrane</keyword>
<dbReference type="InterPro" id="IPR052155">
    <property type="entry name" value="Biofilm_reg_signaling"/>
</dbReference>
<dbReference type="PROSITE" id="PS50883">
    <property type="entry name" value="EAL"/>
    <property type="match status" value="1"/>
</dbReference>
<dbReference type="CDD" id="cd01949">
    <property type="entry name" value="GGDEF"/>
    <property type="match status" value="1"/>
</dbReference>
<dbReference type="Gene3D" id="3.20.20.450">
    <property type="entry name" value="EAL domain"/>
    <property type="match status" value="1"/>
</dbReference>
<dbReference type="InterPro" id="IPR000160">
    <property type="entry name" value="GGDEF_dom"/>
</dbReference>
<dbReference type="RefSeq" id="WP_011150660.1">
    <property type="nucleotide sequence ID" value="NC_005139.1"/>
</dbReference>
<comment type="cofactor">
    <cofactor evidence="1">
        <name>Mg(2+)</name>
        <dbReference type="ChEBI" id="CHEBI:18420"/>
    </cofactor>
</comment>
<dbReference type="PANTHER" id="PTHR44757">
    <property type="entry name" value="DIGUANYLATE CYCLASE DGCP"/>
    <property type="match status" value="1"/>
</dbReference>
<dbReference type="AlphaFoldDB" id="Q7MJL5"/>
<keyword evidence="3" id="KW-1003">Cell membrane</keyword>